<keyword evidence="1" id="KW-0812">Transmembrane</keyword>
<evidence type="ECO:0000256" key="1">
    <source>
        <dbReference type="SAM" id="Phobius"/>
    </source>
</evidence>
<accession>A0A5D2QD89</accession>
<evidence type="ECO:0000313" key="2">
    <source>
        <dbReference type="EMBL" id="TYI26226.1"/>
    </source>
</evidence>
<feature type="transmembrane region" description="Helical" evidence="1">
    <location>
        <begin position="72"/>
        <end position="92"/>
    </location>
</feature>
<keyword evidence="1" id="KW-0472">Membrane</keyword>
<gene>
    <name evidence="2" type="ORF">ES332_A05G101100v1</name>
</gene>
<protein>
    <submittedName>
        <fullName evidence="2">Uncharacterized protein</fullName>
    </submittedName>
</protein>
<name>A0A5D2QD89_GOSTO</name>
<sequence>MEKVAVLPTGYPKIRLLNLVFSYIPQKSFLSFVLNLPALILFWLKSLIWVYFLNAPQDFEFLQMDLPNSFHFLIYSVVEIVVGPAVVNLSVWPIKSNSLEGPCS</sequence>
<dbReference type="Proteomes" id="UP000322667">
    <property type="component" value="Chromosome A05"/>
</dbReference>
<proteinExistence type="predicted"/>
<keyword evidence="3" id="KW-1185">Reference proteome</keyword>
<reference evidence="2 3" key="1">
    <citation type="submission" date="2019-07" db="EMBL/GenBank/DDBJ databases">
        <title>WGS assembly of Gossypium tomentosum.</title>
        <authorList>
            <person name="Chen Z.J."/>
            <person name="Sreedasyam A."/>
            <person name="Ando A."/>
            <person name="Song Q."/>
            <person name="De L."/>
            <person name="Hulse-Kemp A."/>
            <person name="Ding M."/>
            <person name="Ye W."/>
            <person name="Kirkbride R."/>
            <person name="Jenkins J."/>
            <person name="Plott C."/>
            <person name="Lovell J."/>
            <person name="Lin Y.-M."/>
            <person name="Vaughn R."/>
            <person name="Liu B."/>
            <person name="Li W."/>
            <person name="Simpson S."/>
            <person name="Scheffler B."/>
            <person name="Saski C."/>
            <person name="Grover C."/>
            <person name="Hu G."/>
            <person name="Conover J."/>
            <person name="Carlson J."/>
            <person name="Shu S."/>
            <person name="Boston L."/>
            <person name="Williams M."/>
            <person name="Peterson D."/>
            <person name="Mcgee K."/>
            <person name="Jones D."/>
            <person name="Wendel J."/>
            <person name="Stelly D."/>
            <person name="Grimwood J."/>
            <person name="Schmutz J."/>
        </authorList>
    </citation>
    <scope>NUCLEOTIDE SEQUENCE [LARGE SCALE GENOMIC DNA]</scope>
    <source>
        <strain evidence="2">7179.01</strain>
    </source>
</reference>
<keyword evidence="1" id="KW-1133">Transmembrane helix</keyword>
<dbReference type="EMBL" id="CM017614">
    <property type="protein sequence ID" value="TYI26226.1"/>
    <property type="molecule type" value="Genomic_DNA"/>
</dbReference>
<feature type="transmembrane region" description="Helical" evidence="1">
    <location>
        <begin position="29"/>
        <end position="52"/>
    </location>
</feature>
<evidence type="ECO:0000313" key="3">
    <source>
        <dbReference type="Proteomes" id="UP000322667"/>
    </source>
</evidence>
<organism evidence="2 3">
    <name type="scientific">Gossypium tomentosum</name>
    <name type="common">Hawaiian cotton</name>
    <name type="synonym">Gossypium sandvicense</name>
    <dbReference type="NCBI Taxonomy" id="34277"/>
    <lineage>
        <taxon>Eukaryota</taxon>
        <taxon>Viridiplantae</taxon>
        <taxon>Streptophyta</taxon>
        <taxon>Embryophyta</taxon>
        <taxon>Tracheophyta</taxon>
        <taxon>Spermatophyta</taxon>
        <taxon>Magnoliopsida</taxon>
        <taxon>eudicotyledons</taxon>
        <taxon>Gunneridae</taxon>
        <taxon>Pentapetalae</taxon>
        <taxon>rosids</taxon>
        <taxon>malvids</taxon>
        <taxon>Malvales</taxon>
        <taxon>Malvaceae</taxon>
        <taxon>Malvoideae</taxon>
        <taxon>Gossypium</taxon>
    </lineage>
</organism>
<dbReference type="AlphaFoldDB" id="A0A5D2QD89"/>